<keyword evidence="1" id="KW-0732">Signal</keyword>
<reference evidence="2" key="1">
    <citation type="submission" date="2015-10" db="EMBL/GenBank/DDBJ databases">
        <title>Evolution marks in rhizobial microsymbionts genomes from the relict species Vavilovia formosa (Stev.) Fed.</title>
        <authorList>
            <person name="Kopat V."/>
        </authorList>
    </citation>
    <scope>NUCLEOTIDE SEQUENCE</scope>
    <source>
        <strain evidence="2">Vaf-07</strain>
    </source>
</reference>
<name>A0A109ZY25_9BRAD</name>
<dbReference type="AlphaFoldDB" id="A0A109ZY25"/>
<feature type="signal peptide" evidence="1">
    <location>
        <begin position="1"/>
        <end position="21"/>
    </location>
</feature>
<proteinExistence type="predicted"/>
<evidence type="ECO:0008006" key="3">
    <source>
        <dbReference type="Google" id="ProtNLM"/>
    </source>
</evidence>
<protein>
    <recommendedName>
        <fullName evidence="3">DUF3551 domain-containing protein</fullName>
    </recommendedName>
</protein>
<accession>A0A109ZY25</accession>
<evidence type="ECO:0000256" key="1">
    <source>
        <dbReference type="SAM" id="SignalP"/>
    </source>
</evidence>
<sequence length="72" mass="7847">MQNLKKRFLLSLLVSTILASASMVFVTTQSEAKGRAWCAKSQSRGTDCSYDTIDQCRAAVSGTGASCRKRVR</sequence>
<gene>
    <name evidence="2" type="ORF">PROKKA_00595</name>
</gene>
<dbReference type="EMBL" id="KT955714">
    <property type="protein sequence ID" value="AMH39408.1"/>
    <property type="molecule type" value="Genomic_DNA"/>
</dbReference>
<dbReference type="OrthoDB" id="8255915at2"/>
<feature type="chain" id="PRO_5007142486" description="DUF3551 domain-containing protein" evidence="1">
    <location>
        <begin position="22"/>
        <end position="72"/>
    </location>
</feature>
<dbReference type="RefSeq" id="WP_081421672.1">
    <property type="nucleotide sequence ID" value="NZ_LVYV01000001.1"/>
</dbReference>
<dbReference type="Pfam" id="PF12071">
    <property type="entry name" value="DUF3551"/>
    <property type="match status" value="1"/>
</dbReference>
<dbReference type="InterPro" id="IPR021937">
    <property type="entry name" value="DUF3551"/>
</dbReference>
<evidence type="ECO:0000313" key="2">
    <source>
        <dbReference type="EMBL" id="AMH39408.1"/>
    </source>
</evidence>
<organism evidence="2">
    <name type="scientific">Tardiphaga robiniae</name>
    <dbReference type="NCBI Taxonomy" id="943830"/>
    <lineage>
        <taxon>Bacteria</taxon>
        <taxon>Pseudomonadati</taxon>
        <taxon>Pseudomonadota</taxon>
        <taxon>Alphaproteobacteria</taxon>
        <taxon>Hyphomicrobiales</taxon>
        <taxon>Nitrobacteraceae</taxon>
        <taxon>Tardiphaga</taxon>
    </lineage>
</organism>